<dbReference type="Pfam" id="PF26622">
    <property type="entry name" value="DUF8199"/>
    <property type="match status" value="2"/>
</dbReference>
<dbReference type="AlphaFoldDB" id="A0A2S1SDZ1"/>
<dbReference type="InterPro" id="IPR058060">
    <property type="entry name" value="HYC_CC_PP"/>
</dbReference>
<organism evidence="1 2">
    <name type="scientific">Flavobacterium pallidum</name>
    <dbReference type="NCBI Taxonomy" id="2172098"/>
    <lineage>
        <taxon>Bacteria</taxon>
        <taxon>Pseudomonadati</taxon>
        <taxon>Bacteroidota</taxon>
        <taxon>Flavobacteriia</taxon>
        <taxon>Flavobacteriales</taxon>
        <taxon>Flavobacteriaceae</taxon>
        <taxon>Flavobacterium</taxon>
    </lineage>
</organism>
<dbReference type="Proteomes" id="UP000244937">
    <property type="component" value="Chromosome"/>
</dbReference>
<dbReference type="EMBL" id="CP029187">
    <property type="protein sequence ID" value="AWI24618.1"/>
    <property type="molecule type" value="Genomic_DNA"/>
</dbReference>
<accession>A0A2S1SDZ1</accession>
<protein>
    <submittedName>
        <fullName evidence="1">Uncharacterized protein</fullName>
    </submittedName>
</protein>
<gene>
    <name evidence="1" type="ORF">HYN49_01220</name>
</gene>
<reference evidence="1 2" key="1">
    <citation type="submission" date="2018-05" db="EMBL/GenBank/DDBJ databases">
        <title>Genome sequencing of Flavobacterium sp. HYN0049.</title>
        <authorList>
            <person name="Yi H."/>
            <person name="Baek C."/>
        </authorList>
    </citation>
    <scope>NUCLEOTIDE SEQUENCE [LARGE SCALE GENOMIC DNA]</scope>
    <source>
        <strain evidence="1 2">HYN0049</strain>
    </source>
</reference>
<name>A0A2S1SDZ1_9FLAO</name>
<proteinExistence type="predicted"/>
<dbReference type="OrthoDB" id="795045at2"/>
<dbReference type="InterPro" id="IPR058512">
    <property type="entry name" value="DUF8199"/>
</dbReference>
<dbReference type="RefSeq" id="WP_108902417.1">
    <property type="nucleotide sequence ID" value="NZ_CP029187.1"/>
</dbReference>
<dbReference type="NCBIfam" id="NF047658">
    <property type="entry name" value="HYC_CC_PP"/>
    <property type="match status" value="1"/>
</dbReference>
<sequence length="133" mass="14954">MLAILVLFSNAGLAFSVHFCEGKVAAVSSVFHSGKVCEMEKKVVGKACCAQKLAEKHKKCCSDKKVTLKSKSDNGIVKNASFQFTAALPERYNPDAFFEKRIAFRSNKETIRYYCDAHSPPLYRLYSHYILYA</sequence>
<evidence type="ECO:0000313" key="1">
    <source>
        <dbReference type="EMBL" id="AWI24618.1"/>
    </source>
</evidence>
<evidence type="ECO:0000313" key="2">
    <source>
        <dbReference type="Proteomes" id="UP000244937"/>
    </source>
</evidence>
<dbReference type="KEGG" id="fpal:HYN49_01220"/>
<keyword evidence="2" id="KW-1185">Reference proteome</keyword>